<dbReference type="PRINTS" id="PR00039">
    <property type="entry name" value="HTHLYSR"/>
</dbReference>
<dbReference type="PROSITE" id="PS50931">
    <property type="entry name" value="HTH_LYSR"/>
    <property type="match status" value="1"/>
</dbReference>
<gene>
    <name evidence="6" type="ORF">GTP45_07620</name>
</gene>
<dbReference type="InterPro" id="IPR005119">
    <property type="entry name" value="LysR_subst-bd"/>
</dbReference>
<keyword evidence="4" id="KW-0804">Transcription</keyword>
<dbReference type="FunFam" id="1.10.10.10:FF:000001">
    <property type="entry name" value="LysR family transcriptional regulator"/>
    <property type="match status" value="1"/>
</dbReference>
<proteinExistence type="inferred from homology"/>
<dbReference type="RefSeq" id="WP_161013246.1">
    <property type="nucleotide sequence ID" value="NZ_WWCK01000002.1"/>
</dbReference>
<evidence type="ECO:0000256" key="4">
    <source>
        <dbReference type="ARBA" id="ARBA00023163"/>
    </source>
</evidence>
<name>A0A7X4GP78_9BURK</name>
<dbReference type="PANTHER" id="PTHR30419">
    <property type="entry name" value="HTH-TYPE TRANSCRIPTIONAL REGULATOR YBHD"/>
    <property type="match status" value="1"/>
</dbReference>
<dbReference type="GO" id="GO:0003700">
    <property type="term" value="F:DNA-binding transcription factor activity"/>
    <property type="evidence" value="ECO:0007669"/>
    <property type="project" value="InterPro"/>
</dbReference>
<dbReference type="Pfam" id="PF03466">
    <property type="entry name" value="LysR_substrate"/>
    <property type="match status" value="1"/>
</dbReference>
<dbReference type="EMBL" id="WWCK01000002">
    <property type="protein sequence ID" value="MYM66694.1"/>
    <property type="molecule type" value="Genomic_DNA"/>
</dbReference>
<dbReference type="Pfam" id="PF00126">
    <property type="entry name" value="HTH_1"/>
    <property type="match status" value="1"/>
</dbReference>
<evidence type="ECO:0000313" key="7">
    <source>
        <dbReference type="Proteomes" id="UP000450012"/>
    </source>
</evidence>
<dbReference type="Gene3D" id="3.40.190.290">
    <property type="match status" value="1"/>
</dbReference>
<dbReference type="InterPro" id="IPR000847">
    <property type="entry name" value="LysR_HTH_N"/>
</dbReference>
<evidence type="ECO:0000256" key="3">
    <source>
        <dbReference type="ARBA" id="ARBA00023125"/>
    </source>
</evidence>
<evidence type="ECO:0000256" key="2">
    <source>
        <dbReference type="ARBA" id="ARBA00023015"/>
    </source>
</evidence>
<dbReference type="SUPFAM" id="SSF46785">
    <property type="entry name" value="Winged helix' DNA-binding domain"/>
    <property type="match status" value="1"/>
</dbReference>
<protein>
    <submittedName>
        <fullName evidence="6">LysR family transcriptional regulator</fullName>
    </submittedName>
</protein>
<dbReference type="InterPro" id="IPR036388">
    <property type="entry name" value="WH-like_DNA-bd_sf"/>
</dbReference>
<comment type="similarity">
    <text evidence="1">Belongs to the LysR transcriptional regulatory family.</text>
</comment>
<organism evidence="6 7">
    <name type="scientific">Duganella rivi</name>
    <dbReference type="NCBI Taxonomy" id="2666083"/>
    <lineage>
        <taxon>Bacteria</taxon>
        <taxon>Pseudomonadati</taxon>
        <taxon>Pseudomonadota</taxon>
        <taxon>Betaproteobacteria</taxon>
        <taxon>Burkholderiales</taxon>
        <taxon>Oxalobacteraceae</taxon>
        <taxon>Telluria group</taxon>
        <taxon>Duganella</taxon>
    </lineage>
</organism>
<dbReference type="InterPro" id="IPR036390">
    <property type="entry name" value="WH_DNA-bd_sf"/>
</dbReference>
<sequence length="310" mass="33804">MRINYDLHDLHAFVAVAERASFRQAAADLFLSQSALSRRIEKLEEGLGVKLFERTTRRVQLTNVGQAFLLNVRTALDGLEDAVLGVADLAAHRTGTVTLACVPSAVWHFLPAVLSDFSARFPRIRVRVHDESAQDVLNLVLAGEADFGINFTGAEEAEIVFQPIYEERYVLAMRRDHPLARRKTLNWKDTVGERYISVAKSSGNRSVIDAALAGVEKHPSVFCEVNHVSGVLALVEAGMGVAAVPGLSVLPGRPDSIVGVPLVNPAIHRTLGLISKRKHVMAPAARTLFEMLAAALVKKQRRPAAAERQA</sequence>
<dbReference type="GO" id="GO:0005829">
    <property type="term" value="C:cytosol"/>
    <property type="evidence" value="ECO:0007669"/>
    <property type="project" value="TreeGrafter"/>
</dbReference>
<comment type="caution">
    <text evidence="6">The sequence shown here is derived from an EMBL/GenBank/DDBJ whole genome shotgun (WGS) entry which is preliminary data.</text>
</comment>
<keyword evidence="2" id="KW-0805">Transcription regulation</keyword>
<evidence type="ECO:0000256" key="1">
    <source>
        <dbReference type="ARBA" id="ARBA00009437"/>
    </source>
</evidence>
<dbReference type="PANTHER" id="PTHR30419:SF8">
    <property type="entry name" value="NITROGEN ASSIMILATION TRANSCRIPTIONAL ACTIVATOR-RELATED"/>
    <property type="match status" value="1"/>
</dbReference>
<evidence type="ECO:0000313" key="6">
    <source>
        <dbReference type="EMBL" id="MYM66694.1"/>
    </source>
</evidence>
<dbReference type="GO" id="GO:0003677">
    <property type="term" value="F:DNA binding"/>
    <property type="evidence" value="ECO:0007669"/>
    <property type="project" value="UniProtKB-KW"/>
</dbReference>
<accession>A0A7X4GP78</accession>
<keyword evidence="7" id="KW-1185">Reference proteome</keyword>
<reference evidence="6 7" key="1">
    <citation type="submission" date="2019-12" db="EMBL/GenBank/DDBJ databases">
        <title>Novel species isolated from a subtropical stream in China.</title>
        <authorList>
            <person name="Lu H."/>
        </authorList>
    </citation>
    <scope>NUCLEOTIDE SEQUENCE [LARGE SCALE GENOMIC DNA]</scope>
    <source>
        <strain evidence="6 7">FT55W</strain>
    </source>
</reference>
<dbReference type="AlphaFoldDB" id="A0A7X4GP78"/>
<dbReference type="InterPro" id="IPR050950">
    <property type="entry name" value="HTH-type_LysR_regulators"/>
</dbReference>
<keyword evidence="3" id="KW-0238">DNA-binding</keyword>
<feature type="domain" description="HTH lysR-type" evidence="5">
    <location>
        <begin position="5"/>
        <end position="62"/>
    </location>
</feature>
<dbReference type="Gene3D" id="1.10.10.10">
    <property type="entry name" value="Winged helix-like DNA-binding domain superfamily/Winged helix DNA-binding domain"/>
    <property type="match status" value="1"/>
</dbReference>
<dbReference type="SUPFAM" id="SSF53850">
    <property type="entry name" value="Periplasmic binding protein-like II"/>
    <property type="match status" value="1"/>
</dbReference>
<dbReference type="Proteomes" id="UP000450012">
    <property type="component" value="Unassembled WGS sequence"/>
</dbReference>
<evidence type="ECO:0000259" key="5">
    <source>
        <dbReference type="PROSITE" id="PS50931"/>
    </source>
</evidence>
<dbReference type="CDD" id="cd08440">
    <property type="entry name" value="PBP2_LTTR_like_4"/>
    <property type="match status" value="1"/>
</dbReference>